<dbReference type="OrthoDB" id="1918246at2759"/>
<feature type="compositionally biased region" description="Basic residues" evidence="1">
    <location>
        <begin position="251"/>
        <end position="261"/>
    </location>
</feature>
<keyword evidence="4" id="KW-1185">Reference proteome</keyword>
<dbReference type="Proteomes" id="UP000516437">
    <property type="component" value="Chromosome 7"/>
</dbReference>
<dbReference type="EMBL" id="RXIC02000025">
    <property type="protein sequence ID" value="KAB1205657.1"/>
    <property type="molecule type" value="Genomic_DNA"/>
</dbReference>
<dbReference type="AlphaFoldDB" id="A0A6A1V1B4"/>
<proteinExistence type="predicted"/>
<feature type="domain" description="MULE transposase" evidence="2">
    <location>
        <begin position="76"/>
        <end position="170"/>
    </location>
</feature>
<gene>
    <name evidence="3" type="ORF">CJ030_MR7G017829</name>
</gene>
<reference evidence="3 4" key="1">
    <citation type="journal article" date="2019" name="Plant Biotechnol. J.">
        <title>The red bayberry genome and genetic basis of sex determination.</title>
        <authorList>
            <person name="Jia H.M."/>
            <person name="Jia H.J."/>
            <person name="Cai Q.L."/>
            <person name="Wang Y."/>
            <person name="Zhao H.B."/>
            <person name="Yang W.F."/>
            <person name="Wang G.Y."/>
            <person name="Li Y.H."/>
            <person name="Zhan D.L."/>
            <person name="Shen Y.T."/>
            <person name="Niu Q.F."/>
            <person name="Chang L."/>
            <person name="Qiu J."/>
            <person name="Zhao L."/>
            <person name="Xie H.B."/>
            <person name="Fu W.Y."/>
            <person name="Jin J."/>
            <person name="Li X.W."/>
            <person name="Jiao Y."/>
            <person name="Zhou C.C."/>
            <person name="Tu T."/>
            <person name="Chai C.Y."/>
            <person name="Gao J.L."/>
            <person name="Fan L.J."/>
            <person name="van de Weg E."/>
            <person name="Wang J.Y."/>
            <person name="Gao Z.S."/>
        </authorList>
    </citation>
    <scope>NUCLEOTIDE SEQUENCE [LARGE SCALE GENOMIC DNA]</scope>
    <source>
        <tissue evidence="3">Leaves</tissue>
    </source>
</reference>
<dbReference type="InterPro" id="IPR018289">
    <property type="entry name" value="MULE_transposase_dom"/>
</dbReference>
<sequence length="363" mass="41544">MGILKYTAYRALRLASEMINGNHAEPYRHCQDYPVCLTTTNPNSCIYIAKDEDFFKRMYVRLEACKEGFLVGCRHVISVDAYHLKDPFGGQLFCAVGKDVNDDTFPIAFAMAGNECKASWTGFWEQLLDDVAMDDQRRWVFILDRQKGLLDALDTLVTFNEHRYCFKHLHPNIKEKGHAFSTHTKSDVLVNNIAESFNTLVLEARDKPILTMIETIRGMLMNRFRVKGEVLGLTGWPHVTDDVILPAKIKRRPKRPRKVRRRVEDEPPPPGHAVSRRGYITKAHVGLLDTMRGNATFLQGRTDGSIQENLARRSLHPLVSSKEKMLHLGKQSKSERRITMKMVPRHPEMGKEGTWDLEGVEGR</sequence>
<dbReference type="PANTHER" id="PTHR31973">
    <property type="entry name" value="POLYPROTEIN, PUTATIVE-RELATED"/>
    <property type="match status" value="1"/>
</dbReference>
<comment type="caution">
    <text evidence="3">The sequence shown here is derived from an EMBL/GenBank/DDBJ whole genome shotgun (WGS) entry which is preliminary data.</text>
</comment>
<dbReference type="Pfam" id="PF10551">
    <property type="entry name" value="MULE"/>
    <property type="match status" value="1"/>
</dbReference>
<name>A0A6A1V1B4_9ROSI</name>
<evidence type="ECO:0000256" key="1">
    <source>
        <dbReference type="SAM" id="MobiDB-lite"/>
    </source>
</evidence>
<accession>A0A6A1V1B4</accession>
<protein>
    <recommendedName>
        <fullName evidence="2">MULE transposase domain-containing protein</fullName>
    </recommendedName>
</protein>
<organism evidence="3 4">
    <name type="scientific">Morella rubra</name>
    <name type="common">Chinese bayberry</name>
    <dbReference type="NCBI Taxonomy" id="262757"/>
    <lineage>
        <taxon>Eukaryota</taxon>
        <taxon>Viridiplantae</taxon>
        <taxon>Streptophyta</taxon>
        <taxon>Embryophyta</taxon>
        <taxon>Tracheophyta</taxon>
        <taxon>Spermatophyta</taxon>
        <taxon>Magnoliopsida</taxon>
        <taxon>eudicotyledons</taxon>
        <taxon>Gunneridae</taxon>
        <taxon>Pentapetalae</taxon>
        <taxon>rosids</taxon>
        <taxon>fabids</taxon>
        <taxon>Fagales</taxon>
        <taxon>Myricaceae</taxon>
        <taxon>Morella</taxon>
    </lineage>
</organism>
<evidence type="ECO:0000313" key="4">
    <source>
        <dbReference type="Proteomes" id="UP000516437"/>
    </source>
</evidence>
<evidence type="ECO:0000313" key="3">
    <source>
        <dbReference type="EMBL" id="KAB1205657.1"/>
    </source>
</evidence>
<feature type="region of interest" description="Disordered" evidence="1">
    <location>
        <begin position="251"/>
        <end position="274"/>
    </location>
</feature>
<evidence type="ECO:0000259" key="2">
    <source>
        <dbReference type="Pfam" id="PF10551"/>
    </source>
</evidence>
<dbReference type="PANTHER" id="PTHR31973:SF187">
    <property type="entry name" value="MUTATOR TRANSPOSASE MUDRA PROTEIN"/>
    <property type="match status" value="1"/>
</dbReference>